<gene>
    <name evidence="2" type="ORF">QE152_g39472</name>
</gene>
<proteinExistence type="predicted"/>
<feature type="region of interest" description="Disordered" evidence="1">
    <location>
        <begin position="89"/>
        <end position="109"/>
    </location>
</feature>
<protein>
    <submittedName>
        <fullName evidence="2">Uncharacterized protein</fullName>
    </submittedName>
</protein>
<evidence type="ECO:0000256" key="1">
    <source>
        <dbReference type="SAM" id="MobiDB-lite"/>
    </source>
</evidence>
<evidence type="ECO:0000313" key="2">
    <source>
        <dbReference type="EMBL" id="KAK9680038.1"/>
    </source>
</evidence>
<accession>A0AAW1HUN7</accession>
<reference evidence="2 3" key="1">
    <citation type="journal article" date="2024" name="BMC Genomics">
        <title>De novo assembly and annotation of Popillia japonica's genome with initial clues to its potential as an invasive pest.</title>
        <authorList>
            <person name="Cucini C."/>
            <person name="Boschi S."/>
            <person name="Funari R."/>
            <person name="Cardaioli E."/>
            <person name="Iannotti N."/>
            <person name="Marturano G."/>
            <person name="Paoli F."/>
            <person name="Bruttini M."/>
            <person name="Carapelli A."/>
            <person name="Frati F."/>
            <person name="Nardi F."/>
        </authorList>
    </citation>
    <scope>NUCLEOTIDE SEQUENCE [LARGE SCALE GENOMIC DNA]</scope>
    <source>
        <strain evidence="2">DMR45628</strain>
    </source>
</reference>
<dbReference type="PANTHER" id="PTHR33480">
    <property type="entry name" value="SET DOMAIN-CONTAINING PROTEIN-RELATED"/>
    <property type="match status" value="1"/>
</dbReference>
<dbReference type="EMBL" id="JASPKY010000941">
    <property type="protein sequence ID" value="KAK9680038.1"/>
    <property type="molecule type" value="Genomic_DNA"/>
</dbReference>
<name>A0AAW1HUN7_POPJA</name>
<comment type="caution">
    <text evidence="2">The sequence shown here is derived from an EMBL/GenBank/DDBJ whole genome shotgun (WGS) entry which is preliminary data.</text>
</comment>
<feature type="region of interest" description="Disordered" evidence="1">
    <location>
        <begin position="1"/>
        <end position="24"/>
    </location>
</feature>
<dbReference type="Proteomes" id="UP001458880">
    <property type="component" value="Unassembled WGS sequence"/>
</dbReference>
<dbReference type="PANTHER" id="PTHR33480:SF1">
    <property type="entry name" value="TYR RECOMBINASE DOMAIN-CONTAINING PROTEIN"/>
    <property type="match status" value="1"/>
</dbReference>
<evidence type="ECO:0000313" key="3">
    <source>
        <dbReference type="Proteomes" id="UP001458880"/>
    </source>
</evidence>
<keyword evidence="3" id="KW-1185">Reference proteome</keyword>
<sequence length="1166" mass="133763">MAVVSTSVAVETEPPVQPKIQSEEKGTQLKLKSVVVSSYKDNDNSKNIYLKTTNNPSNMKRNLKISFDVRDLCVCKRCRKLKGCSVETTPSTRKRKLNSTKSGSKDSKDVKYRGRVSTCPTLQSAAGVKKYFCIFCKQTFTKLNRHLEHKHNDQEEVQEMLKYPKRSREREQILYRLRTKGTFAFNKNSELNGGKIIVSRRPHPTLQRTSTDFLPCPSCGNYFAKKKTLYRHSKRCSKKEGLQKDLRRTALALVNRAHPRCNKIMANQIIPRLVDDNVSEAIKNDELLILFGNHLTSKHHTPYIRQNLRIAGKLFLAMKNLDVSIKEFSTAYNAEYCEVVIKSVMEVAGYNAETSSFKLPEIAKKLGRIIKNCGEIWSVDCTRSKRLENREVVAEFLRKFEEAYKLEVLAKLAPRSSLKNQNNELRKMFQFSQDRMVESAERLKEDFSCEIWNDLANSLLVHLRLLNNNIPQDGAALYVSDYLQRHGLDSDEDSINYHNLGLLNNFPKNYLKIKLHATSIWLLVSQEFCSAMDVLLENREDAGVPIENVYLFGCPEDKDRYLKIRDAKNYLRVKASSLTHTEAAPQEEGDSTVTIYANNLRKAYDYHSSRMVELTAELTAKFSNQIWIELVKCVLNCVQLTNDKTFAEVVQYLLLIDYSEKELVPAGEDLSEFNSLSDLSEDCFKLRMRGTPITLLVTSPICKALDLLIQTRIPAGIDRENPYVFGCSGNKYNYYRTEGCIGSLPVTDGVDEILPLRSRIINDMIKNGSPGIQLEKLLPETKADLLDNTKKVFHYSGARMTELKHKLEDKFSLEIWLELIRCLLTYIHLLNNRIPEDVEKLLIAQYNQRSPHHDYNDDRAIYHNLTHLNDFPRNYLKARLDDGYLLLSSDFCNTMDVLLLTYRQDAGVHADNPYVFGCRGNKENYFRAHGIIAQVAAKCGVKRLKYDKAKRINGKVEMQEQTVDVKDISRAEREILLNNWKIDSIFRSADKTLTPRTKQRDSSAIPRRRWSETEMACAAHNFTNCLTKGYLPSVYQCQQVIADNVELGSRTPEQLKAWVNNQIQKRVRKGILPEPNNPTRTASGSSARLTDAAPPIVSKRAPRVRWSDVEQDLVRLYFADYLMSSTLPSASECRKVISQHVELAKRTPEQMRAWINNKNKKRNVVQ</sequence>
<organism evidence="2 3">
    <name type="scientific">Popillia japonica</name>
    <name type="common">Japanese beetle</name>
    <dbReference type="NCBI Taxonomy" id="7064"/>
    <lineage>
        <taxon>Eukaryota</taxon>
        <taxon>Metazoa</taxon>
        <taxon>Ecdysozoa</taxon>
        <taxon>Arthropoda</taxon>
        <taxon>Hexapoda</taxon>
        <taxon>Insecta</taxon>
        <taxon>Pterygota</taxon>
        <taxon>Neoptera</taxon>
        <taxon>Endopterygota</taxon>
        <taxon>Coleoptera</taxon>
        <taxon>Polyphaga</taxon>
        <taxon>Scarabaeiformia</taxon>
        <taxon>Scarabaeidae</taxon>
        <taxon>Rutelinae</taxon>
        <taxon>Popillia</taxon>
    </lineage>
</organism>
<dbReference type="AlphaFoldDB" id="A0AAW1HUN7"/>